<protein>
    <recommendedName>
        <fullName evidence="2 4">acylphosphatase</fullName>
        <ecNumber evidence="2 4">3.6.1.7</ecNumber>
    </recommendedName>
</protein>
<dbReference type="Pfam" id="PF00708">
    <property type="entry name" value="Acylphosphatase"/>
    <property type="match status" value="1"/>
</dbReference>
<keyword evidence="4" id="KW-0378">Hydrolase</keyword>
<dbReference type="InterPro" id="IPR017968">
    <property type="entry name" value="Acylphosphatase_CS"/>
</dbReference>
<evidence type="ECO:0000256" key="3">
    <source>
        <dbReference type="ARBA" id="ARBA00047645"/>
    </source>
</evidence>
<sequence>MVCYQIRVVGKVQGVFYRASTKTVADELGVKGWVKNELDGSVLIEAEGTKDKLIDLMAWCKKGPLHAKVDSIERTEVDLKHHNVFLIRH</sequence>
<evidence type="ECO:0000256" key="2">
    <source>
        <dbReference type="ARBA" id="ARBA00012150"/>
    </source>
</evidence>
<feature type="active site" evidence="4">
    <location>
        <position position="18"/>
    </location>
</feature>
<dbReference type="PANTHER" id="PTHR47268">
    <property type="entry name" value="ACYLPHOSPHATASE"/>
    <property type="match status" value="1"/>
</dbReference>
<dbReference type="InterPro" id="IPR036046">
    <property type="entry name" value="Acylphosphatase-like_dom_sf"/>
</dbReference>
<evidence type="ECO:0000313" key="7">
    <source>
        <dbReference type="EMBL" id="WOK05815.1"/>
    </source>
</evidence>
<comment type="catalytic activity">
    <reaction evidence="3 4">
        <text>an acyl phosphate + H2O = a carboxylate + phosphate + H(+)</text>
        <dbReference type="Rhea" id="RHEA:14965"/>
        <dbReference type="ChEBI" id="CHEBI:15377"/>
        <dbReference type="ChEBI" id="CHEBI:15378"/>
        <dbReference type="ChEBI" id="CHEBI:29067"/>
        <dbReference type="ChEBI" id="CHEBI:43474"/>
        <dbReference type="ChEBI" id="CHEBI:59918"/>
        <dbReference type="EC" id="3.6.1.7"/>
    </reaction>
</comment>
<feature type="active site" evidence="4">
    <location>
        <position position="36"/>
    </location>
</feature>
<dbReference type="Gene3D" id="3.30.70.100">
    <property type="match status" value="1"/>
</dbReference>
<gene>
    <name evidence="7" type="ORF">RT717_22330</name>
</gene>
<dbReference type="PANTHER" id="PTHR47268:SF4">
    <property type="entry name" value="ACYLPHOSPHATASE"/>
    <property type="match status" value="1"/>
</dbReference>
<dbReference type="InterPro" id="IPR020456">
    <property type="entry name" value="Acylphosphatase"/>
</dbReference>
<feature type="domain" description="Acylphosphatase-like" evidence="6">
    <location>
        <begin position="3"/>
        <end position="89"/>
    </location>
</feature>
<dbReference type="EC" id="3.6.1.7" evidence="2 4"/>
<dbReference type="PROSITE" id="PS00151">
    <property type="entry name" value="ACYLPHOSPHATASE_2"/>
    <property type="match status" value="1"/>
</dbReference>
<comment type="similarity">
    <text evidence="1 5">Belongs to the acylphosphatase family.</text>
</comment>
<dbReference type="PRINTS" id="PR00112">
    <property type="entry name" value="ACYLPHPHTASE"/>
</dbReference>
<dbReference type="PROSITE" id="PS51160">
    <property type="entry name" value="ACYLPHOSPHATASE_3"/>
    <property type="match status" value="1"/>
</dbReference>
<evidence type="ECO:0000313" key="8">
    <source>
        <dbReference type="Proteomes" id="UP001302349"/>
    </source>
</evidence>
<evidence type="ECO:0000256" key="4">
    <source>
        <dbReference type="PROSITE-ProRule" id="PRU00520"/>
    </source>
</evidence>
<dbReference type="RefSeq" id="WP_152000746.1">
    <property type="nucleotide sequence ID" value="NZ_CP136051.1"/>
</dbReference>
<dbReference type="SUPFAM" id="SSF54975">
    <property type="entry name" value="Acylphosphatase/BLUF domain-like"/>
    <property type="match status" value="1"/>
</dbReference>
<dbReference type="Proteomes" id="UP001302349">
    <property type="component" value="Chromosome"/>
</dbReference>
<evidence type="ECO:0000259" key="6">
    <source>
        <dbReference type="PROSITE" id="PS51160"/>
    </source>
</evidence>
<proteinExistence type="inferred from homology"/>
<name>A0ABZ0IP95_9BACT</name>
<dbReference type="InterPro" id="IPR001792">
    <property type="entry name" value="Acylphosphatase-like_dom"/>
</dbReference>
<evidence type="ECO:0000256" key="1">
    <source>
        <dbReference type="ARBA" id="ARBA00005614"/>
    </source>
</evidence>
<reference evidence="7 8" key="1">
    <citation type="journal article" date="2023" name="Microbiol. Resour. Announc.">
        <title>Complete Genome Sequence of Imperialibacter roseus strain P4T.</title>
        <authorList>
            <person name="Tizabi D.R."/>
            <person name="Bachvaroff T."/>
            <person name="Hill R.T."/>
        </authorList>
    </citation>
    <scope>NUCLEOTIDE SEQUENCE [LARGE SCALE GENOMIC DNA]</scope>
    <source>
        <strain evidence="7 8">P4T</strain>
    </source>
</reference>
<organism evidence="7 8">
    <name type="scientific">Imperialibacter roseus</name>
    <dbReference type="NCBI Taxonomy" id="1324217"/>
    <lineage>
        <taxon>Bacteria</taxon>
        <taxon>Pseudomonadati</taxon>
        <taxon>Bacteroidota</taxon>
        <taxon>Cytophagia</taxon>
        <taxon>Cytophagales</taxon>
        <taxon>Flammeovirgaceae</taxon>
        <taxon>Imperialibacter</taxon>
    </lineage>
</organism>
<keyword evidence="8" id="KW-1185">Reference proteome</keyword>
<accession>A0ABZ0IP95</accession>
<evidence type="ECO:0000256" key="5">
    <source>
        <dbReference type="RuleBase" id="RU004168"/>
    </source>
</evidence>
<dbReference type="EMBL" id="CP136051">
    <property type="protein sequence ID" value="WOK05815.1"/>
    <property type="molecule type" value="Genomic_DNA"/>
</dbReference>